<comment type="caution">
    <text evidence="4">The sequence shown here is derived from an EMBL/GenBank/DDBJ whole genome shotgun (WGS) entry which is preliminary data.</text>
</comment>
<dbReference type="GO" id="GO:0004065">
    <property type="term" value="F:arylsulfatase activity"/>
    <property type="evidence" value="ECO:0007669"/>
    <property type="project" value="TreeGrafter"/>
</dbReference>
<dbReference type="Pfam" id="PF00884">
    <property type="entry name" value="Sulfatase"/>
    <property type="match status" value="1"/>
</dbReference>
<dbReference type="SUPFAM" id="SSF53649">
    <property type="entry name" value="Alkaline phosphatase-like"/>
    <property type="match status" value="1"/>
</dbReference>
<name>K6Y004_9ALTE</name>
<dbReference type="InterPro" id="IPR017850">
    <property type="entry name" value="Alkaline_phosphatase_core_sf"/>
</dbReference>
<dbReference type="Proteomes" id="UP000006263">
    <property type="component" value="Unassembled WGS sequence"/>
</dbReference>
<dbReference type="InterPro" id="IPR050738">
    <property type="entry name" value="Sulfatase"/>
</dbReference>
<dbReference type="AlphaFoldDB" id="K6Y004"/>
<reference evidence="4 5" key="1">
    <citation type="journal article" date="2017" name="Antonie Van Leeuwenhoek">
        <title>Rhizobium rhizosphaerae sp. nov., a novel species isolated from rice rhizosphere.</title>
        <authorList>
            <person name="Zhao J.J."/>
            <person name="Zhang J."/>
            <person name="Zhang R.J."/>
            <person name="Zhang C.W."/>
            <person name="Yin H.Q."/>
            <person name="Zhang X.X."/>
        </authorList>
    </citation>
    <scope>NUCLEOTIDE SEQUENCE [LARGE SCALE GENOMIC DNA]</scope>
    <source>
        <strain evidence="4 5">KMM 241</strain>
    </source>
</reference>
<dbReference type="eggNOG" id="COG3119">
    <property type="taxonomic scope" value="Bacteria"/>
</dbReference>
<evidence type="ECO:0000256" key="2">
    <source>
        <dbReference type="ARBA" id="ARBA00022801"/>
    </source>
</evidence>
<keyword evidence="2" id="KW-0378">Hydrolase</keyword>
<evidence type="ECO:0000259" key="3">
    <source>
        <dbReference type="Pfam" id="PF00884"/>
    </source>
</evidence>
<proteinExistence type="inferred from homology"/>
<sequence length="510" mass="56862">MQNYLPILPIRQTSNSMLRFNLFSLLFVALCLAGIVFSSDLAAQTKKTHKLVAKERPNIVVILADDLGYADLGFTGSKEIFTPNIDALANNGVVFKNGYVTHPYCGPSRAGLLTGRYQARFGMEVNAAHSPDDPYMGLPVEELTFAKRMQQAGYKTAVMGKWHMGSHPNFHPNNRGFDEFFGFLGGGHDYFPESVKVSSAEYSIALSRNGKPAQLNEYLTTAISKEAARFVSATEQPFMMYVAYNAPHSPLQATEQDLAKYQHIADLDRRTYAAMIDSMDQGVGRIVAALKQSEKLHNTLIFFLSDNGGVYPEEWMPDSDWANNAPFRRGKVSLTEGGVHVPFIAHWPAGFSLKSEYAGLVSSLDIAATSLALARADVSQAKLDGVNLLPHINGENPASPHPALFWRLEEASDLWAVRTPEFKYLNQPLPGVGKSFFDMQTDPYESHNLNGAMPKEQSELATLWNEWNKHNQQNILLQNEPYIMRRAEFYQTLYQAQLEKALAAELQVIK</sequence>
<evidence type="ECO:0000313" key="5">
    <source>
        <dbReference type="Proteomes" id="UP000006263"/>
    </source>
</evidence>
<protein>
    <submittedName>
        <fullName evidence="4">Arylsulfatase B</fullName>
    </submittedName>
</protein>
<dbReference type="Gene3D" id="3.30.1120.10">
    <property type="match status" value="1"/>
</dbReference>
<dbReference type="EMBL" id="BAEP01000075">
    <property type="protein sequence ID" value="GAC26169.1"/>
    <property type="molecule type" value="Genomic_DNA"/>
</dbReference>
<dbReference type="Gene3D" id="3.40.720.10">
    <property type="entry name" value="Alkaline Phosphatase, subunit A"/>
    <property type="match status" value="1"/>
</dbReference>
<gene>
    <name evidence="4" type="ORF">GMES_3896</name>
</gene>
<dbReference type="PANTHER" id="PTHR42693">
    <property type="entry name" value="ARYLSULFATASE FAMILY MEMBER"/>
    <property type="match status" value="1"/>
</dbReference>
<comment type="similarity">
    <text evidence="1">Belongs to the sulfatase family.</text>
</comment>
<accession>K6Y004</accession>
<organism evidence="4 5">
    <name type="scientific">Paraglaciecola mesophila KMM 241</name>
    <dbReference type="NCBI Taxonomy" id="1128912"/>
    <lineage>
        <taxon>Bacteria</taxon>
        <taxon>Pseudomonadati</taxon>
        <taxon>Pseudomonadota</taxon>
        <taxon>Gammaproteobacteria</taxon>
        <taxon>Alteromonadales</taxon>
        <taxon>Alteromonadaceae</taxon>
        <taxon>Paraglaciecola</taxon>
    </lineage>
</organism>
<dbReference type="PANTHER" id="PTHR42693:SF53">
    <property type="entry name" value="ENDO-4-O-SULFATASE"/>
    <property type="match status" value="1"/>
</dbReference>
<dbReference type="InterPro" id="IPR000917">
    <property type="entry name" value="Sulfatase_N"/>
</dbReference>
<feature type="domain" description="Sulfatase N-terminal" evidence="3">
    <location>
        <begin position="57"/>
        <end position="374"/>
    </location>
</feature>
<evidence type="ECO:0000256" key="1">
    <source>
        <dbReference type="ARBA" id="ARBA00008779"/>
    </source>
</evidence>
<dbReference type="RefSeq" id="WP_006994320.1">
    <property type="nucleotide sequence ID" value="NZ_BAEP01000075.1"/>
</dbReference>
<evidence type="ECO:0000313" key="4">
    <source>
        <dbReference type="EMBL" id="GAC26169.1"/>
    </source>
</evidence>